<feature type="region of interest" description="Disordered" evidence="1">
    <location>
        <begin position="1"/>
        <end position="52"/>
    </location>
</feature>
<feature type="compositionally biased region" description="Basic and acidic residues" evidence="1">
    <location>
        <begin position="40"/>
        <end position="52"/>
    </location>
</feature>
<gene>
    <name evidence="2" type="ORF">BZG36_00876</name>
</gene>
<organism evidence="2 3">
    <name type="scientific">Bifiguratus adelaidae</name>
    <dbReference type="NCBI Taxonomy" id="1938954"/>
    <lineage>
        <taxon>Eukaryota</taxon>
        <taxon>Fungi</taxon>
        <taxon>Fungi incertae sedis</taxon>
        <taxon>Mucoromycota</taxon>
        <taxon>Mucoromycotina</taxon>
        <taxon>Endogonomycetes</taxon>
        <taxon>Endogonales</taxon>
        <taxon>Endogonales incertae sedis</taxon>
        <taxon>Bifiguratus</taxon>
    </lineage>
</organism>
<comment type="caution">
    <text evidence="2">The sequence shown here is derived from an EMBL/GenBank/DDBJ whole genome shotgun (WGS) entry which is preliminary data.</text>
</comment>
<dbReference type="EMBL" id="MVBO01000009">
    <property type="protein sequence ID" value="OZJ05807.1"/>
    <property type="molecule type" value="Genomic_DNA"/>
</dbReference>
<protein>
    <submittedName>
        <fullName evidence="2">Uncharacterized protein</fullName>
    </submittedName>
</protein>
<proteinExistence type="predicted"/>
<dbReference type="AlphaFoldDB" id="A0A261Y5C7"/>
<evidence type="ECO:0000313" key="2">
    <source>
        <dbReference type="EMBL" id="OZJ05807.1"/>
    </source>
</evidence>
<reference evidence="2 3" key="1">
    <citation type="journal article" date="2017" name="Mycologia">
        <title>Bifiguratus adelaidae, gen. et sp. nov., a new member of Mucoromycotina in endophytic and soil-dwelling habitats.</title>
        <authorList>
            <person name="Torres-Cruz T.J."/>
            <person name="Billingsley Tobias T.L."/>
            <person name="Almatruk M."/>
            <person name="Hesse C."/>
            <person name="Kuske C.R."/>
            <person name="Desiro A."/>
            <person name="Benucci G.M."/>
            <person name="Bonito G."/>
            <person name="Stajich J.E."/>
            <person name="Dunlap C."/>
            <person name="Arnold A.E."/>
            <person name="Porras-Alfaro A."/>
        </authorList>
    </citation>
    <scope>NUCLEOTIDE SEQUENCE [LARGE SCALE GENOMIC DNA]</scope>
    <source>
        <strain evidence="2 3">AZ0501</strain>
    </source>
</reference>
<feature type="compositionally biased region" description="Basic and acidic residues" evidence="1">
    <location>
        <begin position="82"/>
        <end position="102"/>
    </location>
</feature>
<feature type="compositionally biased region" description="Basic residues" evidence="1">
    <location>
        <begin position="1"/>
        <end position="11"/>
    </location>
</feature>
<evidence type="ECO:0000313" key="3">
    <source>
        <dbReference type="Proteomes" id="UP000242875"/>
    </source>
</evidence>
<name>A0A261Y5C7_9FUNG</name>
<dbReference type="Proteomes" id="UP000242875">
    <property type="component" value="Unassembled WGS sequence"/>
</dbReference>
<keyword evidence="3" id="KW-1185">Reference proteome</keyword>
<accession>A0A261Y5C7</accession>
<feature type="region of interest" description="Disordered" evidence="1">
    <location>
        <begin position="80"/>
        <end position="105"/>
    </location>
</feature>
<sequence length="121" mass="13863">MGRVYKPKHAVGHSITTKPGTRTPKAPKEQVKMTKRGRVEKKGKGVDRKGQRYKNEAITEQLDNVLDELKDQLVQKKTKAQKRAETMHQKALAEQHLQEAEQQHQQLNQDLENALTAMNEL</sequence>
<evidence type="ECO:0000256" key="1">
    <source>
        <dbReference type="SAM" id="MobiDB-lite"/>
    </source>
</evidence>